<protein>
    <recommendedName>
        <fullName evidence="9">Nuclear pore complex protein Nup85</fullName>
    </recommendedName>
</protein>
<dbReference type="Gene3D" id="3.40.50.300">
    <property type="entry name" value="P-loop containing nucleotide triphosphate hydrolases"/>
    <property type="match status" value="2"/>
</dbReference>
<comment type="similarity">
    <text evidence="9">Belongs to the nucleoporin Nup85 family.</text>
</comment>
<dbReference type="GO" id="GO:0016787">
    <property type="term" value="F:hydrolase activity"/>
    <property type="evidence" value="ECO:0007669"/>
    <property type="project" value="UniProtKB-KW"/>
</dbReference>
<dbReference type="GO" id="GO:0000390">
    <property type="term" value="P:spliceosomal complex disassembly"/>
    <property type="evidence" value="ECO:0007669"/>
    <property type="project" value="UniProtKB-ARBA"/>
</dbReference>
<evidence type="ECO:0000259" key="12">
    <source>
        <dbReference type="PROSITE" id="PS51194"/>
    </source>
</evidence>
<keyword evidence="14" id="KW-1185">Reference proteome</keyword>
<keyword evidence="5" id="KW-0067">ATP-binding</keyword>
<feature type="region of interest" description="Disordered" evidence="10">
    <location>
        <begin position="1"/>
        <end position="24"/>
    </location>
</feature>
<dbReference type="CDD" id="cd18791">
    <property type="entry name" value="SF2_C_RHA"/>
    <property type="match status" value="1"/>
</dbReference>
<dbReference type="SMART" id="SM00487">
    <property type="entry name" value="DEXDc"/>
    <property type="match status" value="1"/>
</dbReference>
<dbReference type="InterPro" id="IPR001650">
    <property type="entry name" value="Helicase_C-like"/>
</dbReference>
<keyword evidence="3 13" id="KW-0378">Hydrolase</keyword>
<evidence type="ECO:0000313" key="14">
    <source>
        <dbReference type="Proteomes" id="UP001220961"/>
    </source>
</evidence>
<keyword evidence="9" id="KW-0906">Nuclear pore complex</keyword>
<dbReference type="InterPro" id="IPR011545">
    <property type="entry name" value="DEAD/DEAH_box_helicase_dom"/>
</dbReference>
<dbReference type="InterPro" id="IPR027417">
    <property type="entry name" value="P-loop_NTPase"/>
</dbReference>
<dbReference type="PROSITE" id="PS51192">
    <property type="entry name" value="HELICASE_ATP_BIND_1"/>
    <property type="match status" value="1"/>
</dbReference>
<keyword evidence="9" id="KW-0539">Nucleus</keyword>
<evidence type="ECO:0000256" key="6">
    <source>
        <dbReference type="ARBA" id="ARBA00023187"/>
    </source>
</evidence>
<keyword evidence="9" id="KW-0509">mRNA transport</keyword>
<evidence type="ECO:0000256" key="4">
    <source>
        <dbReference type="ARBA" id="ARBA00022806"/>
    </source>
</evidence>
<evidence type="ECO:0000256" key="3">
    <source>
        <dbReference type="ARBA" id="ARBA00022801"/>
    </source>
</evidence>
<dbReference type="SMART" id="SM00847">
    <property type="entry name" value="HA2"/>
    <property type="match status" value="1"/>
</dbReference>
<dbReference type="PANTHER" id="PTHR18934">
    <property type="entry name" value="ATP-DEPENDENT RNA HELICASE"/>
    <property type="match status" value="1"/>
</dbReference>
<dbReference type="Pfam" id="PF07717">
    <property type="entry name" value="OB_NTP_bind"/>
    <property type="match status" value="1"/>
</dbReference>
<keyword evidence="6" id="KW-0508">mRNA splicing</keyword>
<evidence type="ECO:0000256" key="8">
    <source>
        <dbReference type="ARBA" id="ARBA00055599"/>
    </source>
</evidence>
<evidence type="ECO:0000313" key="13">
    <source>
        <dbReference type="EMBL" id="WFD18424.1"/>
    </source>
</evidence>
<evidence type="ECO:0000259" key="11">
    <source>
        <dbReference type="PROSITE" id="PS51192"/>
    </source>
</evidence>
<evidence type="ECO:0000256" key="7">
    <source>
        <dbReference type="ARBA" id="ARBA00047984"/>
    </source>
</evidence>
<evidence type="ECO:0000256" key="9">
    <source>
        <dbReference type="RuleBase" id="RU365073"/>
    </source>
</evidence>
<comment type="catalytic activity">
    <reaction evidence="7">
        <text>ATP + H2O = ADP + phosphate + H(+)</text>
        <dbReference type="Rhea" id="RHEA:13065"/>
        <dbReference type="ChEBI" id="CHEBI:15377"/>
        <dbReference type="ChEBI" id="CHEBI:15378"/>
        <dbReference type="ChEBI" id="CHEBI:30616"/>
        <dbReference type="ChEBI" id="CHEBI:43474"/>
        <dbReference type="ChEBI" id="CHEBI:456216"/>
        <dbReference type="EC" id="3.6.4.13"/>
    </reaction>
</comment>
<dbReference type="FunFam" id="3.40.50.300:FF:001148">
    <property type="entry name" value="Pre-mRNA-splicing factor ATP-dependent RNA helicase DHX15/PRP43"/>
    <property type="match status" value="1"/>
</dbReference>
<dbReference type="InterPro" id="IPR014001">
    <property type="entry name" value="Helicase_ATP-bd"/>
</dbReference>
<feature type="domain" description="Helicase C-terminal" evidence="12">
    <location>
        <begin position="283"/>
        <end position="470"/>
    </location>
</feature>
<gene>
    <name evidence="13" type="primary">PRP43</name>
    <name evidence="13" type="ORF">MCAP1_000627</name>
</gene>
<organism evidence="13 14">
    <name type="scientific">Malassezia caprae</name>
    <dbReference type="NCBI Taxonomy" id="1381934"/>
    <lineage>
        <taxon>Eukaryota</taxon>
        <taxon>Fungi</taxon>
        <taxon>Dikarya</taxon>
        <taxon>Basidiomycota</taxon>
        <taxon>Ustilaginomycotina</taxon>
        <taxon>Malasseziomycetes</taxon>
        <taxon>Malasseziales</taxon>
        <taxon>Malasseziaceae</taxon>
        <taxon>Malassezia</taxon>
    </lineage>
</organism>
<dbReference type="Proteomes" id="UP001220961">
    <property type="component" value="Chromosome 1"/>
</dbReference>
<dbReference type="PROSITE" id="PS51194">
    <property type="entry name" value="HELICASE_CTER"/>
    <property type="match status" value="1"/>
</dbReference>
<keyword evidence="9" id="KW-0811">Translocation</keyword>
<keyword evidence="9" id="KW-0653">Protein transport</keyword>
<dbReference type="GO" id="GO:0071014">
    <property type="term" value="C:post-mRNA release spliceosomal complex"/>
    <property type="evidence" value="ECO:0007669"/>
    <property type="project" value="UniProtKB-ARBA"/>
</dbReference>
<dbReference type="Pfam" id="PF04408">
    <property type="entry name" value="WHD_HA2"/>
    <property type="match status" value="1"/>
</dbReference>
<dbReference type="FunFam" id="3.40.50.300:FF:000007">
    <property type="entry name" value="Pre-mRNA-splicing factor ATP-dependent RNA helicase"/>
    <property type="match status" value="1"/>
</dbReference>
<dbReference type="InterPro" id="IPR002464">
    <property type="entry name" value="DNA/RNA_helicase_DEAH_CS"/>
</dbReference>
<accession>A0AAF0E4Q4</accession>
<evidence type="ECO:0000256" key="5">
    <source>
        <dbReference type="ARBA" id="ARBA00022840"/>
    </source>
</evidence>
<dbReference type="Pfam" id="PF00270">
    <property type="entry name" value="DEAD"/>
    <property type="match status" value="1"/>
</dbReference>
<dbReference type="GO" id="GO:0003723">
    <property type="term" value="F:RNA binding"/>
    <property type="evidence" value="ECO:0007669"/>
    <property type="project" value="TreeGrafter"/>
</dbReference>
<name>A0AAF0E4Q4_9BASI</name>
<keyword evidence="9" id="KW-0813">Transport</keyword>
<dbReference type="EMBL" id="CP119908">
    <property type="protein sequence ID" value="WFD18424.1"/>
    <property type="molecule type" value="Genomic_DNA"/>
</dbReference>
<dbReference type="Pfam" id="PF07575">
    <property type="entry name" value="Nucleopor_Nup85"/>
    <property type="match status" value="1"/>
</dbReference>
<dbReference type="GO" id="GO:0003724">
    <property type="term" value="F:RNA helicase activity"/>
    <property type="evidence" value="ECO:0007669"/>
    <property type="project" value="UniProtKB-EC"/>
</dbReference>
<dbReference type="GO" id="GO:0031965">
    <property type="term" value="C:nuclear membrane"/>
    <property type="evidence" value="ECO:0007669"/>
    <property type="project" value="UniProtKB-UniRule"/>
</dbReference>
<dbReference type="InterPro" id="IPR048333">
    <property type="entry name" value="HA2_WH"/>
</dbReference>
<comment type="function">
    <text evidence="8">Pre-mRNA processing factor involved in disassembly of spliceosomes after the release of mature mRNA.</text>
</comment>
<dbReference type="SMART" id="SM00490">
    <property type="entry name" value="HELICc"/>
    <property type="match status" value="1"/>
</dbReference>
<reference evidence="13" key="1">
    <citation type="submission" date="2023-03" db="EMBL/GenBank/DDBJ databases">
        <title>Mating type loci evolution in Malassezia.</title>
        <authorList>
            <person name="Coelho M.A."/>
        </authorList>
    </citation>
    <scope>NUCLEOTIDE SEQUENCE</scope>
    <source>
        <strain evidence="13">CBS 10434</strain>
    </source>
</reference>
<dbReference type="InterPro" id="IPR011709">
    <property type="entry name" value="DEAD-box_helicase_OB_fold"/>
</dbReference>
<comment type="subcellular location">
    <subcellularLocation>
        <location evidence="9">Nucleus</location>
        <location evidence="9">Nuclear pore complex</location>
    </subcellularLocation>
</comment>
<keyword evidence="9" id="KW-0472">Membrane</keyword>
<comment type="function">
    <text evidence="9">Functions as a component of the nuclear pore complex (NPC).</text>
</comment>
<comment type="subunit">
    <text evidence="9">Component of the nuclear pore complex (NPC).</text>
</comment>
<dbReference type="GO" id="GO:0015031">
    <property type="term" value="P:protein transport"/>
    <property type="evidence" value="ECO:0007669"/>
    <property type="project" value="UniProtKB-KW"/>
</dbReference>
<dbReference type="InterPro" id="IPR007502">
    <property type="entry name" value="Helicase-assoc_dom"/>
</dbReference>
<dbReference type="PROSITE" id="PS00690">
    <property type="entry name" value="DEAH_ATP_HELICASE"/>
    <property type="match status" value="1"/>
</dbReference>
<dbReference type="Gene3D" id="1.20.120.1080">
    <property type="match status" value="1"/>
</dbReference>
<dbReference type="FunFam" id="1.20.120.1080:FF:000003">
    <property type="entry name" value="Pre-mRNA-splicing factor ATP-dependent RNA helicase PRP43"/>
    <property type="match status" value="1"/>
</dbReference>
<dbReference type="GO" id="GO:0051028">
    <property type="term" value="P:mRNA transport"/>
    <property type="evidence" value="ECO:0007669"/>
    <property type="project" value="UniProtKB-KW"/>
</dbReference>
<feature type="domain" description="Helicase ATP-binding" evidence="11">
    <location>
        <begin position="85"/>
        <end position="261"/>
    </location>
</feature>
<dbReference type="Pfam" id="PF21010">
    <property type="entry name" value="HA2_C"/>
    <property type="match status" value="1"/>
</dbReference>
<evidence type="ECO:0000256" key="2">
    <source>
        <dbReference type="ARBA" id="ARBA00022741"/>
    </source>
</evidence>
<evidence type="ECO:0000256" key="1">
    <source>
        <dbReference type="ARBA" id="ARBA00022664"/>
    </source>
</evidence>
<sequence length="1451" mass="163850">MSVPGPSASADENPYLAHRKDKGAQKNVLEGLKRRKVSGAEARRVLDGEMNPFAAGGPRPFSKAYKEILAKRKELPVFAQMEEFYEKFNKSQIMVMIGETGSGKTTQIPQYVALSDLPQLHKVRGADGIEAPRMIACTQPRRVAAMSVAKRVAEEMDLTLGKEVGYTIRFEDMTERGSTLVKYMTDGMLLREAMNDPNLERYSTVILDEAHERTLATDILMGLLKDVAKRRPDLKIIVMSATLDALKFQKYFNNAPLLKVPGRTFPVETFYTQEPEKDYVEAAIRTVLMIHQAEEPGDVLVFLTGEDEIEDACRKIRTEGEKLLTEEPDLCGPLKVVPLYSSLPPAQQQRIFDSAPEAARPGGPPGRKVVVSTNIAETSLTIDGIVYVVDPGFSKQKVYNPRIRVESLLVSPISKASAQQRAGRAGRTRPGKCFRLYTERDWASELIEQTYPEILRSNLANTVLELKKLGIDNLVTFDYMDPPAPETVMRALELLNYLGAFDDQGHLTPLGEIMAEFPLDPQLAKMLIVSPEFKCSNEILSIAAMLSVPNVFVRPSQASQRQAADAARAEFAHPDGDHLTLLNVYHAYKTNCPDMKTGSDWCWQNYLSHRALIQADNVRQQLQRTMERFDLDLVSLPFDDKRYYTNIRQAIACGFFMQVAHKSAGGGSRGAYTTVKDNQIVSPHPSTTLDHMPEFVVYHEFVLTSRNFIRTVTEVKPDWLLEFAPSYFDPRTLDGELKRVFEALIKRRSEGRQTKKARSSRVATMASNGDAHASARISFYTQSFTIFSSLQSIAAAQASQSKPSDAAWLTAGPSVQTMQYYYRIGTLYCEAIQSYMRALETPQSEETEYERHVQELHMVFHLSQVLYFPEDGSGMGVVGEELLHWLNAHDVAPTTEQGQAIAQTLPPHDHPDYWDYVFRCILRGFYGTAATVLQSYVDSPMSPTLQSIARETIQMLKSLPRSTAHATEQSFFSSHRHWLTSVRVFLSGFQRLMDQVENELKGQVSSPTDIRLELEAQFRCLLELLCGVKERVLEFSEDWKEAMCAWGTLVQPAMRRDDLPEVLQLVTDSLPVDGTLQRESILSALLRGDLVQCIKMCQSFDEWLATHLGDYCDKAQLLEGAETGTEEATSLMEEILRTWADTLLKEERLWRMALSYLNVIDSPAARSQMRAILFEVPLLDTPVNEKTSEADAQFEKVEEVLNACIEYGMDDEVRLICRRLGHDLMERQKYGLAIAYSVRARDARQVRVIADRMLHDYVVMGPEHFVASVNTVPRVLIEDAAALSSERNEEPVSSVLAPTLSIFSQQTFAPLVFHFKYRDFHESFRQPDTWREAAQILIELLTSDVTPESFLSVLLVDALPFLQSPTLYFTVSETYELLRITEKVASVAETNESTEAGDFYFHWLEQLLTHKEGKNGPSFSDQRKLAQERMLVVRLALSQYLSRILVEHQIP</sequence>
<dbReference type="GO" id="GO:0005643">
    <property type="term" value="C:nuclear pore"/>
    <property type="evidence" value="ECO:0007669"/>
    <property type="project" value="UniProtKB-SubCell"/>
</dbReference>
<keyword evidence="1" id="KW-0507">mRNA processing</keyword>
<dbReference type="InterPro" id="IPR011502">
    <property type="entry name" value="Nucleoporin_Nup85"/>
</dbReference>
<dbReference type="SUPFAM" id="SSF52540">
    <property type="entry name" value="P-loop containing nucleoside triphosphate hydrolases"/>
    <property type="match status" value="1"/>
</dbReference>
<dbReference type="Pfam" id="PF00271">
    <property type="entry name" value="Helicase_C"/>
    <property type="match status" value="1"/>
</dbReference>
<keyword evidence="2" id="KW-0547">Nucleotide-binding</keyword>
<dbReference type="GO" id="GO:0005524">
    <property type="term" value="F:ATP binding"/>
    <property type="evidence" value="ECO:0007669"/>
    <property type="project" value="UniProtKB-KW"/>
</dbReference>
<dbReference type="PANTHER" id="PTHR18934:SF109">
    <property type="entry name" value="ATP-DEPENDENT RNA HELICASE DHX15 HOMOLOG"/>
    <property type="match status" value="1"/>
</dbReference>
<proteinExistence type="inferred from homology"/>
<evidence type="ECO:0000256" key="10">
    <source>
        <dbReference type="SAM" id="MobiDB-lite"/>
    </source>
</evidence>
<keyword evidence="4 13" id="KW-0347">Helicase</keyword>